<sequence length="559" mass="61227">MTPEQLSQAVLDTVHAAVADGALTLTAVPEAVTVERPKNRDHGDYATNVALQLTKAAGMPPRALAELLAERLRRVDGIAGVDIAGPGFLNLRLAAGAAGELARTIVEQGAAYGRSQTFTGQNVNLEFVSANPTGPLHLGHTRWAAVGDALGRLLEAAGADVTREFYINDAGNQMNNFGMSLALRANGQEVPEGQGLYEGAYVKDLAQAILAEHPVLTSLPEEAQVEAFRTAGYKMQLRLQQESLEKFRTRFDVWFSEKTLHESGAVEGVADRLAEQGHVFEQDGAVWLRTTDFGDDKDRVIVRSNGERTYFSADCAYYLDKRDRGFSPCIYMLGADHHGYVGRLKALAACSGDDPEKDIEVLIGQFVKIVKDGQEVKLSKRAGNIVTLDDVIDLIGVDAARYALARSSVDNELILDVNLLTTNAPENPVWYVQYAHARTCAIRRNAGDLGFDKGPAEDFDPKLLVHLREEELLAALADFPRIVAQAAGLREVHKVAHYLEDLAKKYHGWQSEKKDCRILPIGDEKPTELNRARLWLLEATQIVLRNGLDLLGVSAPERM</sequence>
<comment type="subcellular location">
    <subcellularLocation>
        <location evidence="9">Cytoplasm</location>
    </subcellularLocation>
</comment>
<dbReference type="Pfam" id="PF05746">
    <property type="entry name" value="DALR_1"/>
    <property type="match status" value="1"/>
</dbReference>
<keyword evidence="3 9" id="KW-0436">Ligase</keyword>
<evidence type="ECO:0000256" key="7">
    <source>
        <dbReference type="ARBA" id="ARBA00023146"/>
    </source>
</evidence>
<dbReference type="InterPro" id="IPR008909">
    <property type="entry name" value="DALR_anticod-bd"/>
</dbReference>
<evidence type="ECO:0000256" key="9">
    <source>
        <dbReference type="HAMAP-Rule" id="MF_00123"/>
    </source>
</evidence>
<dbReference type="RefSeq" id="WP_344661007.1">
    <property type="nucleotide sequence ID" value="NZ_BAAAQM010000047.1"/>
</dbReference>
<evidence type="ECO:0000313" key="13">
    <source>
        <dbReference type="EMBL" id="GAA1992450.1"/>
    </source>
</evidence>
<dbReference type="NCBIfam" id="TIGR00456">
    <property type="entry name" value="argS"/>
    <property type="match status" value="1"/>
</dbReference>
<feature type="domain" description="Arginyl tRNA synthetase N-terminal" evidence="12">
    <location>
        <begin position="4"/>
        <end position="93"/>
    </location>
</feature>
<evidence type="ECO:0000256" key="4">
    <source>
        <dbReference type="ARBA" id="ARBA00022741"/>
    </source>
</evidence>
<dbReference type="SMART" id="SM01016">
    <property type="entry name" value="Arg_tRNA_synt_N"/>
    <property type="match status" value="1"/>
</dbReference>
<dbReference type="InterPro" id="IPR005148">
    <property type="entry name" value="Arg-tRNA-synth_N"/>
</dbReference>
<dbReference type="Pfam" id="PF00750">
    <property type="entry name" value="tRNA-synt_1d"/>
    <property type="match status" value="1"/>
</dbReference>
<evidence type="ECO:0000256" key="5">
    <source>
        <dbReference type="ARBA" id="ARBA00022840"/>
    </source>
</evidence>
<dbReference type="Gene3D" id="3.40.50.620">
    <property type="entry name" value="HUPs"/>
    <property type="match status" value="1"/>
</dbReference>
<dbReference type="Proteomes" id="UP001499854">
    <property type="component" value="Unassembled WGS sequence"/>
</dbReference>
<dbReference type="InterPro" id="IPR009080">
    <property type="entry name" value="tRNAsynth_Ia_anticodon-bd"/>
</dbReference>
<feature type="domain" description="DALR anticodon binding" evidence="11">
    <location>
        <begin position="432"/>
        <end position="559"/>
    </location>
</feature>
<evidence type="ECO:0000256" key="6">
    <source>
        <dbReference type="ARBA" id="ARBA00022917"/>
    </source>
</evidence>
<keyword evidence="14" id="KW-1185">Reference proteome</keyword>
<dbReference type="Pfam" id="PF03485">
    <property type="entry name" value="Arg_tRNA_synt_N"/>
    <property type="match status" value="1"/>
</dbReference>
<keyword evidence="7 9" id="KW-0030">Aminoacyl-tRNA synthetase</keyword>
<evidence type="ECO:0000313" key="14">
    <source>
        <dbReference type="Proteomes" id="UP001499854"/>
    </source>
</evidence>
<dbReference type="InterPro" id="IPR001278">
    <property type="entry name" value="Arg-tRNA-ligase"/>
</dbReference>
<dbReference type="Gene3D" id="1.10.730.10">
    <property type="entry name" value="Isoleucyl-tRNA Synthetase, Domain 1"/>
    <property type="match status" value="1"/>
</dbReference>
<keyword evidence="4 9" id="KW-0547">Nucleotide-binding</keyword>
<feature type="short sequence motif" description="'HIGH' region" evidence="9">
    <location>
        <begin position="130"/>
        <end position="140"/>
    </location>
</feature>
<dbReference type="SUPFAM" id="SSF47323">
    <property type="entry name" value="Anticodon-binding domain of a subclass of class I aminoacyl-tRNA synthetases"/>
    <property type="match status" value="1"/>
</dbReference>
<dbReference type="Gene3D" id="3.30.1360.70">
    <property type="entry name" value="Arginyl tRNA synthetase N-terminal domain"/>
    <property type="match status" value="1"/>
</dbReference>
<gene>
    <name evidence="13" type="primary">argS_1</name>
    <name evidence="9" type="synonym">argS</name>
    <name evidence="13" type="ORF">GCM10009838_65280</name>
</gene>
<keyword evidence="6 9" id="KW-0648">Protein biosynthesis</keyword>
<evidence type="ECO:0000256" key="3">
    <source>
        <dbReference type="ARBA" id="ARBA00022598"/>
    </source>
</evidence>
<proteinExistence type="inferred from homology"/>
<dbReference type="PANTHER" id="PTHR11956:SF5">
    <property type="entry name" value="ARGININE--TRNA LIGASE, CYTOPLASMIC"/>
    <property type="match status" value="1"/>
</dbReference>
<dbReference type="GO" id="GO:0016874">
    <property type="term" value="F:ligase activity"/>
    <property type="evidence" value="ECO:0007669"/>
    <property type="project" value="UniProtKB-KW"/>
</dbReference>
<keyword evidence="2 9" id="KW-0963">Cytoplasm</keyword>
<dbReference type="EC" id="6.1.1.19" evidence="9"/>
<evidence type="ECO:0000256" key="1">
    <source>
        <dbReference type="ARBA" id="ARBA00005594"/>
    </source>
</evidence>
<reference evidence="13 14" key="1">
    <citation type="journal article" date="2019" name="Int. J. Syst. Evol. Microbiol.">
        <title>The Global Catalogue of Microorganisms (GCM) 10K type strain sequencing project: providing services to taxonomists for standard genome sequencing and annotation.</title>
        <authorList>
            <consortium name="The Broad Institute Genomics Platform"/>
            <consortium name="The Broad Institute Genome Sequencing Center for Infectious Disease"/>
            <person name="Wu L."/>
            <person name="Ma J."/>
        </authorList>
    </citation>
    <scope>NUCLEOTIDE SEQUENCE [LARGE SCALE GENOMIC DNA]</scope>
    <source>
        <strain evidence="13 14">JCM 16013</strain>
    </source>
</reference>
<dbReference type="SUPFAM" id="SSF55190">
    <property type="entry name" value="Arginyl-tRNA synthetase (ArgRS), N-terminal 'additional' domain"/>
    <property type="match status" value="1"/>
</dbReference>
<dbReference type="SUPFAM" id="SSF52374">
    <property type="entry name" value="Nucleotidylyl transferase"/>
    <property type="match status" value="1"/>
</dbReference>
<dbReference type="CDD" id="cd00671">
    <property type="entry name" value="ArgRS_core"/>
    <property type="match status" value="1"/>
</dbReference>
<organism evidence="13 14">
    <name type="scientific">Catenulispora subtropica</name>
    <dbReference type="NCBI Taxonomy" id="450798"/>
    <lineage>
        <taxon>Bacteria</taxon>
        <taxon>Bacillati</taxon>
        <taxon>Actinomycetota</taxon>
        <taxon>Actinomycetes</taxon>
        <taxon>Catenulisporales</taxon>
        <taxon>Catenulisporaceae</taxon>
        <taxon>Catenulispora</taxon>
    </lineage>
</organism>
<dbReference type="HAMAP" id="MF_00123">
    <property type="entry name" value="Arg_tRNA_synth"/>
    <property type="match status" value="1"/>
</dbReference>
<comment type="caution">
    <text evidence="13">The sequence shown here is derived from an EMBL/GenBank/DDBJ whole genome shotgun (WGS) entry which is preliminary data.</text>
</comment>
<comment type="similarity">
    <text evidence="1 9 10">Belongs to the class-I aminoacyl-tRNA synthetase family.</text>
</comment>
<comment type="catalytic activity">
    <reaction evidence="8 9">
        <text>tRNA(Arg) + L-arginine + ATP = L-arginyl-tRNA(Arg) + AMP + diphosphate</text>
        <dbReference type="Rhea" id="RHEA:20301"/>
        <dbReference type="Rhea" id="RHEA-COMP:9658"/>
        <dbReference type="Rhea" id="RHEA-COMP:9673"/>
        <dbReference type="ChEBI" id="CHEBI:30616"/>
        <dbReference type="ChEBI" id="CHEBI:32682"/>
        <dbReference type="ChEBI" id="CHEBI:33019"/>
        <dbReference type="ChEBI" id="CHEBI:78442"/>
        <dbReference type="ChEBI" id="CHEBI:78513"/>
        <dbReference type="ChEBI" id="CHEBI:456215"/>
        <dbReference type="EC" id="6.1.1.19"/>
    </reaction>
</comment>
<dbReference type="PANTHER" id="PTHR11956">
    <property type="entry name" value="ARGINYL-TRNA SYNTHETASE"/>
    <property type="match status" value="1"/>
</dbReference>
<dbReference type="PRINTS" id="PR01038">
    <property type="entry name" value="TRNASYNTHARG"/>
</dbReference>
<evidence type="ECO:0000259" key="12">
    <source>
        <dbReference type="SMART" id="SM01016"/>
    </source>
</evidence>
<evidence type="ECO:0000256" key="8">
    <source>
        <dbReference type="ARBA" id="ARBA00049339"/>
    </source>
</evidence>
<dbReference type="InterPro" id="IPR014729">
    <property type="entry name" value="Rossmann-like_a/b/a_fold"/>
</dbReference>
<evidence type="ECO:0000256" key="2">
    <source>
        <dbReference type="ARBA" id="ARBA00022490"/>
    </source>
</evidence>
<evidence type="ECO:0000256" key="10">
    <source>
        <dbReference type="RuleBase" id="RU363038"/>
    </source>
</evidence>
<comment type="subunit">
    <text evidence="9">Monomer.</text>
</comment>
<dbReference type="InterPro" id="IPR001412">
    <property type="entry name" value="aa-tRNA-synth_I_CS"/>
</dbReference>
<dbReference type="SMART" id="SM00836">
    <property type="entry name" value="DALR_1"/>
    <property type="match status" value="1"/>
</dbReference>
<accession>A0ABN2STS8</accession>
<name>A0ABN2STS8_9ACTN</name>
<dbReference type="PROSITE" id="PS00178">
    <property type="entry name" value="AA_TRNA_LIGASE_I"/>
    <property type="match status" value="1"/>
</dbReference>
<dbReference type="EMBL" id="BAAAQM010000047">
    <property type="protein sequence ID" value="GAA1992450.1"/>
    <property type="molecule type" value="Genomic_DNA"/>
</dbReference>
<protein>
    <recommendedName>
        <fullName evidence="9">Arginine--tRNA ligase</fullName>
        <ecNumber evidence="9">6.1.1.19</ecNumber>
    </recommendedName>
    <alternativeName>
        <fullName evidence="9">Arginyl-tRNA synthetase</fullName>
        <shortName evidence="9">ArgRS</shortName>
    </alternativeName>
</protein>
<dbReference type="InterPro" id="IPR035684">
    <property type="entry name" value="ArgRS_core"/>
</dbReference>
<evidence type="ECO:0000259" key="11">
    <source>
        <dbReference type="SMART" id="SM00836"/>
    </source>
</evidence>
<keyword evidence="5 9" id="KW-0067">ATP-binding</keyword>
<dbReference type="InterPro" id="IPR036695">
    <property type="entry name" value="Arg-tRNA-synth_N_sf"/>
</dbReference>